<evidence type="ECO:0000313" key="3">
    <source>
        <dbReference type="EMBL" id="UKJ87827.2"/>
    </source>
</evidence>
<dbReference type="Proteomes" id="UP000244803">
    <property type="component" value="Chromosome 1"/>
</dbReference>
<feature type="domain" description="AMP-activated protein kinase glycogen-binding" evidence="2">
    <location>
        <begin position="80"/>
        <end position="158"/>
    </location>
</feature>
<dbReference type="InterPro" id="IPR032640">
    <property type="entry name" value="AMPK1_CBM"/>
</dbReference>
<dbReference type="AlphaFoldDB" id="A0A976QUF7"/>
<evidence type="ECO:0000313" key="4">
    <source>
        <dbReference type="Proteomes" id="UP000244803"/>
    </source>
</evidence>
<dbReference type="CDD" id="cd02859">
    <property type="entry name" value="E_set_AMPKbeta_like_N"/>
    <property type="match status" value="1"/>
</dbReference>
<dbReference type="OrthoDB" id="531008at2759"/>
<dbReference type="Pfam" id="PF16561">
    <property type="entry name" value="AMPK1_CBM"/>
    <property type="match status" value="1"/>
</dbReference>
<proteinExistence type="inferred from homology"/>
<dbReference type="Gene3D" id="2.60.40.10">
    <property type="entry name" value="Immunoglobulins"/>
    <property type="match status" value="1"/>
</dbReference>
<reference evidence="3" key="1">
    <citation type="submission" date="2022-07" db="EMBL/GenBank/DDBJ databases">
        <title>Evaluation of T. orientalis genome assembly methods using nanopore sequencing and analysis of variation between genomes.</title>
        <authorList>
            <person name="Yam J."/>
            <person name="Micallef M.L."/>
            <person name="Liu M."/>
            <person name="Djordjevic S.P."/>
            <person name="Bogema D.R."/>
            <person name="Jenkins C."/>
        </authorList>
    </citation>
    <scope>NUCLEOTIDE SEQUENCE</scope>
    <source>
        <strain evidence="3">Fish Creek</strain>
    </source>
</reference>
<dbReference type="SUPFAM" id="SSF81296">
    <property type="entry name" value="E set domains"/>
    <property type="match status" value="1"/>
</dbReference>
<dbReference type="GO" id="GO:0005634">
    <property type="term" value="C:nucleus"/>
    <property type="evidence" value="ECO:0007669"/>
    <property type="project" value="TreeGrafter"/>
</dbReference>
<dbReference type="GO" id="GO:0005737">
    <property type="term" value="C:cytoplasm"/>
    <property type="evidence" value="ECO:0007669"/>
    <property type="project" value="TreeGrafter"/>
</dbReference>
<dbReference type="InterPro" id="IPR014756">
    <property type="entry name" value="Ig_E-set"/>
</dbReference>
<dbReference type="PANTHER" id="PTHR10343">
    <property type="entry name" value="5'-AMP-ACTIVATED PROTEIN KINASE , BETA SUBUNIT"/>
    <property type="match status" value="1"/>
</dbReference>
<evidence type="ECO:0000256" key="1">
    <source>
        <dbReference type="ARBA" id="ARBA00010926"/>
    </source>
</evidence>
<evidence type="ECO:0000259" key="2">
    <source>
        <dbReference type="Pfam" id="PF16561"/>
    </source>
</evidence>
<dbReference type="GO" id="GO:0019901">
    <property type="term" value="F:protein kinase binding"/>
    <property type="evidence" value="ECO:0007669"/>
    <property type="project" value="TreeGrafter"/>
</dbReference>
<comment type="similarity">
    <text evidence="1">Belongs to the 5'-AMP-activated protein kinase beta subunit family.</text>
</comment>
<dbReference type="GO" id="GO:0007165">
    <property type="term" value="P:signal transduction"/>
    <property type="evidence" value="ECO:0007669"/>
    <property type="project" value="TreeGrafter"/>
</dbReference>
<accession>A0A976QUF7</accession>
<sequence>MDEFRKGFGSCPEIRISAPGDDINNDSLTEELQKKLGLKPSNTSFNLELTQKEGEEPTVAYYPELYDSNASECDSQDHVTVVFNWNHGGNEVYLVEHNEKEQRRIRMIKSKNCFSTIQELPKKLFKYRFLVDNVLQYSPEDPCVKTEDGFVNYIDIGKFKPTDYSMPRQRQELNIGTYGHELPGPNYSTMEPPIYPEILNYRSPDFDNFNRVASEIHILSNHIYEDTEARSFLGPSYKSFMCLHRLPNELSNVQFQPRSVSFIYVTPNEHNPETSSKRI</sequence>
<dbReference type="EMBL" id="CP056065">
    <property type="protein sequence ID" value="UKJ87827.2"/>
    <property type="molecule type" value="Genomic_DNA"/>
</dbReference>
<dbReference type="PANTHER" id="PTHR10343:SF84">
    <property type="entry name" value="5'-AMP-ACTIVATED PROTEIN KINASE SUBUNIT BETA-1"/>
    <property type="match status" value="1"/>
</dbReference>
<organism evidence="3 4">
    <name type="scientific">Theileria orientalis</name>
    <dbReference type="NCBI Taxonomy" id="68886"/>
    <lineage>
        <taxon>Eukaryota</taxon>
        <taxon>Sar</taxon>
        <taxon>Alveolata</taxon>
        <taxon>Apicomplexa</taxon>
        <taxon>Aconoidasida</taxon>
        <taxon>Piroplasmida</taxon>
        <taxon>Theileriidae</taxon>
        <taxon>Theileria</taxon>
    </lineage>
</organism>
<gene>
    <name evidence="3" type="ORF">MACJ_000267</name>
</gene>
<name>A0A976QUF7_THEOR</name>
<dbReference type="GO" id="GO:0031588">
    <property type="term" value="C:nucleotide-activated protein kinase complex"/>
    <property type="evidence" value="ECO:0007669"/>
    <property type="project" value="TreeGrafter"/>
</dbReference>
<dbReference type="InterPro" id="IPR013783">
    <property type="entry name" value="Ig-like_fold"/>
</dbReference>
<protein>
    <recommendedName>
        <fullName evidence="2">AMP-activated protein kinase glycogen-binding domain-containing protein</fullName>
    </recommendedName>
</protein>
<dbReference type="InterPro" id="IPR050827">
    <property type="entry name" value="CRP1_MDG1_kinase"/>
</dbReference>